<evidence type="ECO:0000313" key="6">
    <source>
        <dbReference type="EMBL" id="AFR32461.1"/>
    </source>
</evidence>
<dbReference type="OrthoDB" id="17at10239"/>
<dbReference type="RefSeq" id="YP_009230150.1">
    <property type="nucleotide sequence ID" value="NC_029311.1"/>
</dbReference>
<dbReference type="InterPro" id="IPR000912">
    <property type="entry name" value="Herpes_MCP"/>
</dbReference>
<keyword evidence="7" id="KW-1185">Reference proteome</keyword>
<feature type="region of interest" description="Disordered" evidence="5">
    <location>
        <begin position="979"/>
        <end position="1002"/>
    </location>
</feature>
<keyword evidence="1" id="KW-0167">Capsid protein</keyword>
<dbReference type="PRINTS" id="PR00235">
    <property type="entry name" value="HSVCAPSIDMCP"/>
</dbReference>
<organism evidence="6 7">
    <name type="scientific">Leporid alphaherpesvirus 4</name>
    <dbReference type="NCBI Taxonomy" id="481315"/>
    <lineage>
        <taxon>Viruses</taxon>
        <taxon>Duplodnaviria</taxon>
        <taxon>Heunggongvirae</taxon>
        <taxon>Peploviricota</taxon>
        <taxon>Herviviricetes</taxon>
        <taxon>Herpesvirales</taxon>
        <taxon>Orthoherpesviridae</taxon>
        <taxon>Alphaherpesvirinae</taxon>
        <taxon>Simplexvirus</taxon>
        <taxon>Simplexvirus leporidalpha4</taxon>
    </lineage>
</organism>
<evidence type="ECO:0000313" key="7">
    <source>
        <dbReference type="Proteomes" id="UP000167073"/>
    </source>
</evidence>
<dbReference type="GO" id="GO:0005198">
    <property type="term" value="F:structural molecule activity"/>
    <property type="evidence" value="ECO:0007669"/>
    <property type="project" value="InterPro"/>
</dbReference>
<dbReference type="KEGG" id="vg:26887551"/>
<evidence type="ECO:0000256" key="1">
    <source>
        <dbReference type="ARBA" id="ARBA00022561"/>
    </source>
</evidence>
<evidence type="ECO:0000256" key="5">
    <source>
        <dbReference type="SAM" id="MobiDB-lite"/>
    </source>
</evidence>
<evidence type="ECO:0000256" key="3">
    <source>
        <dbReference type="ARBA" id="ARBA00022680"/>
    </source>
</evidence>
<evidence type="ECO:0000256" key="4">
    <source>
        <dbReference type="ARBA" id="ARBA00022844"/>
    </source>
</evidence>
<keyword evidence="2" id="KW-1048">Host nucleus</keyword>
<accession>J9QQS2</accession>
<dbReference type="EMBL" id="JQ596859">
    <property type="protein sequence ID" value="AFR32461.1"/>
    <property type="molecule type" value="Genomic_DNA"/>
</dbReference>
<dbReference type="GO" id="GO:0039622">
    <property type="term" value="C:T=16 icosahedral viral capsid"/>
    <property type="evidence" value="ECO:0007669"/>
    <property type="project" value="UniProtKB-KW"/>
</dbReference>
<dbReference type="SUPFAM" id="SSF103417">
    <property type="entry name" value="Major capsid protein VP5"/>
    <property type="match status" value="1"/>
</dbReference>
<protein>
    <submittedName>
        <fullName evidence="6">Major capsid protein</fullName>
    </submittedName>
</protein>
<proteinExistence type="predicted"/>
<name>J9QQS2_9ALPH</name>
<dbReference type="InterPro" id="IPR023233">
    <property type="entry name" value="Herpes_MCP_upper_sf"/>
</dbReference>
<keyword evidence="3" id="KW-1147">T=16 icosahedral capsid protein</keyword>
<keyword evidence="4" id="KW-0946">Virion</keyword>
<reference evidence="6 7" key="1">
    <citation type="journal article" date="2012" name="Virology">
        <title>Analysis of the genome of leporid herpesvirus 4.</title>
        <authorList>
            <person name="Babra B."/>
            <person name="Watson G."/>
            <person name="Xu W."/>
            <person name="Jeffrey B.M."/>
            <person name="Xu J.R."/>
            <person name="Rockey D.D."/>
            <person name="Rohrmann G.F."/>
            <person name="Jin L."/>
        </authorList>
    </citation>
    <scope>NUCLEOTIDE SEQUENCE [LARGE SCALE GENOMIC DNA]</scope>
    <source>
        <strain evidence="6">LHV4012612</strain>
    </source>
</reference>
<dbReference type="Proteomes" id="UP000167073">
    <property type="component" value="Segment"/>
</dbReference>
<gene>
    <name evidence="6" type="primary">UL19</name>
</gene>
<sequence>MGEPRCNIAQSPNLCGALYNHAAGIAPTGSVLSAIEVASHRRLFDFFSRVRSDDNNLYDVQFDALLGAYCNTLSLVRFLELGLSVACVCTKFPEMAYLNEGRVQFEVQQPMIARDGPHPVEQPTHMYMSKVIDRRALNAAFAIATEALSLLSGEGLDGTRISTYRQVRAVQHLAKNVQAVLGAFERGTADQMLRVLLEKAPPLPLLLPIQRYMYGGRLAARTARAALVADLKRSFRETSFALSKAGHNREAVETWLASLTGATQPSVAVPHMTHADTRGRPVDGVLVTTAPVKQRLMQSFLKLEDSEADVPVAYGEMVISGANLVTAVLLGKAVRGIDDVAQLLLDMQEDQVESNRQVVEEMDSKPQTTRVRADLVSVGDKLVFLEALEKRVYAATNVPYPLVGAMDLTFVMPLGLFNPPMERYAAHAGDLAAPAEHPDVRRFPPRNLFFFGRDGQVLRISMDNAAGTVCHPSLMNIDATLGGLNDAAHPEAHDVYGAYLAVPDAVPPARVLQDFLQGWQRRLQRARPRWVAEAAITPEQFMQPDNENLHLELHPAFDFFVAPADVDVPGPANPPAGPGAIRASWRVINGNIPLPLCPVAFRDARGRELSVGRHALSAATIAAVRGAFEDRAYPVALYLIQAAVHGSESVFGALARLIAQCISSYWENTHFAAFVNDFSMVSFIVTYLGGEIPDECMAVYRDLLDHTEALARVAEEFVLAGPELGGQPQAELNHLLLDPAFLPPLMWDCDALMRRGGMNDARRCTVNVGGYQPIFVAECNLNVADFQRNDGRLVHNTHARDADANNDRPHRPERWTVLNKIYYYAIVPAFARGRCCTAGVNFARVYATLQNLIVPEIAAGEDVPTDPAADTAHPMHPANLVANTFNAMLHNGRLVVDGPALLTLRAVANNSAERTAAILGGRRAGRGGQHRVHRKYAHLRRIAALRDTAYGVPASRPDGGAWRVLLPAPRPRAVLRAGARRARRGYAPGAARRGARDAHRPP</sequence>
<evidence type="ECO:0000256" key="2">
    <source>
        <dbReference type="ARBA" id="ARBA00022562"/>
    </source>
</evidence>
<dbReference type="Pfam" id="PF03122">
    <property type="entry name" value="Herpes_MCP"/>
    <property type="match status" value="1"/>
</dbReference>
<dbReference type="GeneID" id="26887551"/>